<comment type="function">
    <text evidence="3 13">Endonuclease that specifically degrades the RNA of RNA-DNA hybrids.</text>
</comment>
<dbReference type="InterPro" id="IPR001352">
    <property type="entry name" value="RNase_HII/HIII"/>
</dbReference>
<dbReference type="PANTHER" id="PTHR10954:SF18">
    <property type="entry name" value="RIBONUCLEASE HII"/>
    <property type="match status" value="1"/>
</dbReference>
<dbReference type="Gene3D" id="3.30.420.10">
    <property type="entry name" value="Ribonuclease H-like superfamily/Ribonuclease H"/>
    <property type="match status" value="1"/>
</dbReference>
<dbReference type="NCBIfam" id="NF000595">
    <property type="entry name" value="PRK00015.1-3"/>
    <property type="match status" value="1"/>
</dbReference>
<evidence type="ECO:0000256" key="5">
    <source>
        <dbReference type="ARBA" id="ARBA00007383"/>
    </source>
</evidence>
<sequence>MTAGTGRATAPARRAARKPFAGLTDLSLERELLASGMRTLIGMDEVGRGCLAGPVGVGAVHFDLAALTAAEVPAGIHDSKQLSIPARARIAEVVAAWQPHRAVAYASPAEIDALGLSSALCLAGRRALAGLPGADLVLLDGSFDWLSLPLTFDALEHYGDAAEVVVPPVRTVVKGDGTHVTIAAASVLAKVGRDGLMAELAEQFPAYGWERNAGYPAPVHRAAIAEHGATVHHRRSFRLG</sequence>
<evidence type="ECO:0000256" key="6">
    <source>
        <dbReference type="ARBA" id="ARBA00022490"/>
    </source>
</evidence>
<keyword evidence="10 12" id="KW-0378">Hydrolase</keyword>
<dbReference type="Proteomes" id="UP001500642">
    <property type="component" value="Unassembled WGS sequence"/>
</dbReference>
<comment type="catalytic activity">
    <reaction evidence="1 12 13">
        <text>Endonucleolytic cleavage to 5'-phosphomonoester.</text>
        <dbReference type="EC" id="3.1.26.4"/>
    </reaction>
</comment>
<comment type="cofactor">
    <cofactor evidence="12">
        <name>Mn(2+)</name>
        <dbReference type="ChEBI" id="CHEBI:29035"/>
    </cofactor>
    <cofactor evidence="12">
        <name>Mg(2+)</name>
        <dbReference type="ChEBI" id="CHEBI:18420"/>
    </cofactor>
    <text evidence="12">Manganese or magnesium. Binds 1 divalent metal ion per monomer in the absence of substrate. May bind a second metal ion after substrate binding.</text>
</comment>
<keyword evidence="9 12" id="KW-0255">Endonuclease</keyword>
<evidence type="ECO:0000256" key="4">
    <source>
        <dbReference type="ARBA" id="ARBA00004496"/>
    </source>
</evidence>
<organism evidence="15 16">
    <name type="scientific">Brevibacterium pityocampae</name>
    <dbReference type="NCBI Taxonomy" id="506594"/>
    <lineage>
        <taxon>Bacteria</taxon>
        <taxon>Bacillati</taxon>
        <taxon>Actinomycetota</taxon>
        <taxon>Actinomycetes</taxon>
        <taxon>Micrococcales</taxon>
        <taxon>Brevibacteriaceae</taxon>
        <taxon>Brevibacterium</taxon>
    </lineage>
</organism>
<dbReference type="InterPro" id="IPR024567">
    <property type="entry name" value="RNase_HII/HIII_dom"/>
</dbReference>
<evidence type="ECO:0000259" key="14">
    <source>
        <dbReference type="PROSITE" id="PS51975"/>
    </source>
</evidence>
<dbReference type="Pfam" id="PF01351">
    <property type="entry name" value="RNase_HII"/>
    <property type="match status" value="1"/>
</dbReference>
<dbReference type="InterPro" id="IPR012337">
    <property type="entry name" value="RNaseH-like_sf"/>
</dbReference>
<evidence type="ECO:0000313" key="15">
    <source>
        <dbReference type="EMBL" id="GAA4395770.1"/>
    </source>
</evidence>
<gene>
    <name evidence="15" type="ORF">GCM10023167_26400</name>
</gene>
<evidence type="ECO:0000256" key="11">
    <source>
        <dbReference type="ARBA" id="ARBA00023211"/>
    </source>
</evidence>
<feature type="binding site" evidence="12">
    <location>
        <position position="45"/>
    </location>
    <ligand>
        <name>a divalent metal cation</name>
        <dbReference type="ChEBI" id="CHEBI:60240"/>
    </ligand>
</feature>
<dbReference type="RefSeq" id="WP_247423825.1">
    <property type="nucleotide sequence ID" value="NZ_BAABGL010000036.1"/>
</dbReference>
<keyword evidence="11" id="KW-0464">Manganese</keyword>
<evidence type="ECO:0000256" key="12">
    <source>
        <dbReference type="PROSITE-ProRule" id="PRU01319"/>
    </source>
</evidence>
<comment type="subcellular location">
    <subcellularLocation>
        <location evidence="4">Cytoplasm</location>
    </subcellularLocation>
</comment>
<keyword evidence="8 12" id="KW-0479">Metal-binding</keyword>
<evidence type="ECO:0000313" key="16">
    <source>
        <dbReference type="Proteomes" id="UP001500642"/>
    </source>
</evidence>
<dbReference type="InterPro" id="IPR036397">
    <property type="entry name" value="RNaseH_sf"/>
</dbReference>
<evidence type="ECO:0000256" key="8">
    <source>
        <dbReference type="ARBA" id="ARBA00022723"/>
    </source>
</evidence>
<feature type="binding site" evidence="12">
    <location>
        <position position="44"/>
    </location>
    <ligand>
        <name>a divalent metal cation</name>
        <dbReference type="ChEBI" id="CHEBI:60240"/>
    </ligand>
</feature>
<evidence type="ECO:0000256" key="7">
    <source>
        <dbReference type="ARBA" id="ARBA00022722"/>
    </source>
</evidence>
<evidence type="ECO:0000256" key="10">
    <source>
        <dbReference type="ARBA" id="ARBA00022801"/>
    </source>
</evidence>
<evidence type="ECO:0000256" key="2">
    <source>
        <dbReference type="ARBA" id="ARBA00001946"/>
    </source>
</evidence>
<dbReference type="InterPro" id="IPR022898">
    <property type="entry name" value="RNase_HII"/>
</dbReference>
<comment type="similarity">
    <text evidence="5 13">Belongs to the RNase HII family.</text>
</comment>
<feature type="domain" description="RNase H type-2" evidence="14">
    <location>
        <begin position="38"/>
        <end position="240"/>
    </location>
</feature>
<evidence type="ECO:0000256" key="1">
    <source>
        <dbReference type="ARBA" id="ARBA00000077"/>
    </source>
</evidence>
<feature type="binding site" evidence="12">
    <location>
        <position position="140"/>
    </location>
    <ligand>
        <name>a divalent metal cation</name>
        <dbReference type="ChEBI" id="CHEBI:60240"/>
    </ligand>
</feature>
<evidence type="ECO:0000256" key="3">
    <source>
        <dbReference type="ARBA" id="ARBA00004065"/>
    </source>
</evidence>
<dbReference type="CDD" id="cd07182">
    <property type="entry name" value="RNase_HII_bacteria_HII_like"/>
    <property type="match status" value="1"/>
</dbReference>
<comment type="cofactor">
    <cofactor evidence="2">
        <name>Mg(2+)</name>
        <dbReference type="ChEBI" id="CHEBI:18420"/>
    </cofactor>
</comment>
<keyword evidence="7 12" id="KW-0540">Nuclease</keyword>
<name>A0ABP8JTH2_9MICO</name>
<evidence type="ECO:0000256" key="9">
    <source>
        <dbReference type="ARBA" id="ARBA00022759"/>
    </source>
</evidence>
<keyword evidence="16" id="KW-1185">Reference proteome</keyword>
<dbReference type="SUPFAM" id="SSF53098">
    <property type="entry name" value="Ribonuclease H-like"/>
    <property type="match status" value="1"/>
</dbReference>
<comment type="caution">
    <text evidence="15">The sequence shown here is derived from an EMBL/GenBank/DDBJ whole genome shotgun (WGS) entry which is preliminary data.</text>
</comment>
<dbReference type="EMBL" id="BAABGL010000036">
    <property type="protein sequence ID" value="GAA4395770.1"/>
    <property type="molecule type" value="Genomic_DNA"/>
</dbReference>
<reference evidence="16" key="1">
    <citation type="journal article" date="2019" name="Int. J. Syst. Evol. Microbiol.">
        <title>The Global Catalogue of Microorganisms (GCM) 10K type strain sequencing project: providing services to taxonomists for standard genome sequencing and annotation.</title>
        <authorList>
            <consortium name="The Broad Institute Genomics Platform"/>
            <consortium name="The Broad Institute Genome Sequencing Center for Infectious Disease"/>
            <person name="Wu L."/>
            <person name="Ma J."/>
        </authorList>
    </citation>
    <scope>NUCLEOTIDE SEQUENCE [LARGE SCALE GENOMIC DNA]</scope>
    <source>
        <strain evidence="16">JCM 17808</strain>
    </source>
</reference>
<proteinExistence type="inferred from homology"/>
<dbReference type="PROSITE" id="PS51975">
    <property type="entry name" value="RNASE_H_2"/>
    <property type="match status" value="1"/>
</dbReference>
<protein>
    <recommendedName>
        <fullName evidence="13">Ribonuclease</fullName>
        <ecNumber evidence="13">3.1.26.4</ecNumber>
    </recommendedName>
</protein>
<dbReference type="PANTHER" id="PTHR10954">
    <property type="entry name" value="RIBONUCLEASE H2 SUBUNIT A"/>
    <property type="match status" value="1"/>
</dbReference>
<evidence type="ECO:0000256" key="13">
    <source>
        <dbReference type="RuleBase" id="RU003515"/>
    </source>
</evidence>
<keyword evidence="6" id="KW-0963">Cytoplasm</keyword>
<accession>A0ABP8JTH2</accession>
<dbReference type="EC" id="3.1.26.4" evidence="13"/>